<dbReference type="AlphaFoldDB" id="A0A917CZ68"/>
<protein>
    <submittedName>
        <fullName evidence="2">Uncharacterized protein</fullName>
    </submittedName>
</protein>
<proteinExistence type="predicted"/>
<keyword evidence="3" id="KW-1185">Reference proteome</keyword>
<dbReference type="EMBL" id="BMEO01000021">
    <property type="protein sequence ID" value="GGG03106.1"/>
    <property type="molecule type" value="Genomic_DNA"/>
</dbReference>
<evidence type="ECO:0000256" key="1">
    <source>
        <dbReference type="SAM" id="Phobius"/>
    </source>
</evidence>
<keyword evidence="1" id="KW-0472">Membrane</keyword>
<evidence type="ECO:0000313" key="3">
    <source>
        <dbReference type="Proteomes" id="UP000605253"/>
    </source>
</evidence>
<evidence type="ECO:0000313" key="2">
    <source>
        <dbReference type="EMBL" id="GGG03106.1"/>
    </source>
</evidence>
<comment type="caution">
    <text evidence="2">The sequence shown here is derived from an EMBL/GenBank/DDBJ whole genome shotgun (WGS) entry which is preliminary data.</text>
</comment>
<feature type="transmembrane region" description="Helical" evidence="1">
    <location>
        <begin position="6"/>
        <end position="31"/>
    </location>
</feature>
<keyword evidence="1" id="KW-1133">Transmembrane helix</keyword>
<name>A0A917CZ68_9GAMM</name>
<reference evidence="2" key="2">
    <citation type="submission" date="2020-09" db="EMBL/GenBank/DDBJ databases">
        <authorList>
            <person name="Sun Q."/>
            <person name="Zhou Y."/>
        </authorList>
    </citation>
    <scope>NUCLEOTIDE SEQUENCE</scope>
    <source>
        <strain evidence="2">CGMCC 1.12181</strain>
    </source>
</reference>
<gene>
    <name evidence="2" type="ORF">GCM10011365_25350</name>
</gene>
<keyword evidence="1" id="KW-0812">Transmembrane</keyword>
<dbReference type="RefSeq" id="WP_188366139.1">
    <property type="nucleotide sequence ID" value="NZ_BAABJF010000019.1"/>
</dbReference>
<organism evidence="2 3">
    <name type="scientific">Marinicella pacifica</name>
    <dbReference type="NCBI Taxonomy" id="1171543"/>
    <lineage>
        <taxon>Bacteria</taxon>
        <taxon>Pseudomonadati</taxon>
        <taxon>Pseudomonadota</taxon>
        <taxon>Gammaproteobacteria</taxon>
        <taxon>Lysobacterales</taxon>
        <taxon>Marinicellaceae</taxon>
        <taxon>Marinicella</taxon>
    </lineage>
</organism>
<reference evidence="2" key="1">
    <citation type="journal article" date="2014" name="Int. J. Syst. Evol. Microbiol.">
        <title>Complete genome sequence of Corynebacterium casei LMG S-19264T (=DSM 44701T), isolated from a smear-ripened cheese.</title>
        <authorList>
            <consortium name="US DOE Joint Genome Institute (JGI-PGF)"/>
            <person name="Walter F."/>
            <person name="Albersmeier A."/>
            <person name="Kalinowski J."/>
            <person name="Ruckert C."/>
        </authorList>
    </citation>
    <scope>NUCLEOTIDE SEQUENCE</scope>
    <source>
        <strain evidence="2">CGMCC 1.12181</strain>
    </source>
</reference>
<dbReference type="Proteomes" id="UP000605253">
    <property type="component" value="Unassembled WGS sequence"/>
</dbReference>
<accession>A0A917CZ68</accession>
<sequence>MSLTEPVLLFFTTIMYLGIVVLFFWAFYSVVTSLRSIARSQQQMAMTQAEILKAINNKSTERN</sequence>